<dbReference type="Gene3D" id="3.40.50.720">
    <property type="entry name" value="NAD(P)-binding Rossmann-like Domain"/>
    <property type="match status" value="1"/>
</dbReference>
<accession>A0A2Z4MKS5</accession>
<evidence type="ECO:0000313" key="3">
    <source>
        <dbReference type="Proteomes" id="UP000036061"/>
    </source>
</evidence>
<proteinExistence type="predicted"/>
<dbReference type="SUPFAM" id="SSF51735">
    <property type="entry name" value="NAD(P)-binding Rossmann-fold domains"/>
    <property type="match status" value="1"/>
</dbReference>
<dbReference type="AlphaFoldDB" id="A0A2Z4MKS5"/>
<dbReference type="InterPro" id="IPR050177">
    <property type="entry name" value="Lipid_A_modif_metabolic_enz"/>
</dbReference>
<dbReference type="Proteomes" id="UP000036061">
    <property type="component" value="Chromosome"/>
</dbReference>
<evidence type="ECO:0000259" key="1">
    <source>
        <dbReference type="Pfam" id="PF01370"/>
    </source>
</evidence>
<feature type="domain" description="NAD-dependent epimerase/dehydratase" evidence="1">
    <location>
        <begin position="4"/>
        <end position="208"/>
    </location>
</feature>
<name>A0A2Z4MKS5_BREBE</name>
<dbReference type="EMBL" id="CP030117">
    <property type="protein sequence ID" value="AWX57009.1"/>
    <property type="molecule type" value="Genomic_DNA"/>
</dbReference>
<dbReference type="RefSeq" id="WP_048033607.1">
    <property type="nucleotide sequence ID" value="NZ_CP030117.1"/>
</dbReference>
<gene>
    <name evidence="2" type="ORF">AB432_019010</name>
</gene>
<evidence type="ECO:0000313" key="2">
    <source>
        <dbReference type="EMBL" id="AWX57009.1"/>
    </source>
</evidence>
<sequence>MKKVLVLGGTRFFGKRLVQLLVEAGADVTVATRGLTQVELPASVKRMTLDRDDVHSLAVAGEEQWDVVYDNICYSSQNAMDACKVFRGKVGKYVLTSTLSVYDYAEEPLQEEAFDPFTYEINRKTRDETTYQEGKRQAEAVFFEEKAFPVVAVRFPIVLAEDDYTRRLWFHIEHVQEERPIGLTNPAAKMCFIHAQEAAQFLAWVATTSITGPVNACSDGTVSLAELMEMIGETVGKPARMEPTTDASDASPFGFVASFYMDNGKAKAAGFPFWSLDEWLPVLVKNLNEEYITEKV</sequence>
<dbReference type="Pfam" id="PF01370">
    <property type="entry name" value="Epimerase"/>
    <property type="match status" value="1"/>
</dbReference>
<organism evidence="2 3">
    <name type="scientific">Brevibacillus brevis</name>
    <name type="common">Bacillus brevis</name>
    <dbReference type="NCBI Taxonomy" id="1393"/>
    <lineage>
        <taxon>Bacteria</taxon>
        <taxon>Bacillati</taxon>
        <taxon>Bacillota</taxon>
        <taxon>Bacilli</taxon>
        <taxon>Bacillales</taxon>
        <taxon>Paenibacillaceae</taxon>
        <taxon>Brevibacillus</taxon>
    </lineage>
</organism>
<reference evidence="2 3" key="1">
    <citation type="journal article" date="2015" name="Genome Announc.">
        <title>Draft Genome Sequence of Brevibacillus brevis DZQ7, a Plant Growth-Promoting Rhizobacterium with Broad-Spectrum Antimicrobial Activity.</title>
        <authorList>
            <person name="Hou Q."/>
            <person name="Wang C."/>
            <person name="Hou X."/>
            <person name="Xia Z."/>
            <person name="Ye J."/>
            <person name="Liu K."/>
            <person name="Liu H."/>
            <person name="Wang J."/>
            <person name="Guo H."/>
            <person name="Yu X."/>
            <person name="Yang Y."/>
            <person name="Du B."/>
            <person name="Ding Y."/>
        </authorList>
    </citation>
    <scope>NUCLEOTIDE SEQUENCE [LARGE SCALE GENOMIC DNA]</scope>
    <source>
        <strain evidence="2 3">DZQ7</strain>
    </source>
</reference>
<dbReference type="InterPro" id="IPR001509">
    <property type="entry name" value="Epimerase_deHydtase"/>
</dbReference>
<protein>
    <submittedName>
        <fullName evidence="2">NAD-dependent dehydratase</fullName>
    </submittedName>
</protein>
<dbReference type="PANTHER" id="PTHR43245">
    <property type="entry name" value="BIFUNCTIONAL POLYMYXIN RESISTANCE PROTEIN ARNA"/>
    <property type="match status" value="1"/>
</dbReference>
<dbReference type="InterPro" id="IPR036291">
    <property type="entry name" value="NAD(P)-bd_dom_sf"/>
</dbReference>